<dbReference type="Gene3D" id="3.40.50.880">
    <property type="match status" value="1"/>
</dbReference>
<reference evidence="3" key="1">
    <citation type="submission" date="2015-03" db="EMBL/GenBank/DDBJ databases">
        <authorList>
            <person name="Nijsse Bart"/>
        </authorList>
    </citation>
    <scope>NUCLEOTIDE SEQUENCE [LARGE SCALE GENOMIC DNA]</scope>
</reference>
<sequence>MKTKKVLLLLSNGFEAYEASVFTDVLGWNKQKGDGCTEVITCGGREKLKCTWNFTVIPEMLLSEVDLNMFDALAIPGGFEEAGFYTDAFSDEFLSVIREFDRANKIIASICVGALPVGRSGVLKGRKGTTYHLNNGYRQDQLASYGVEIVDQLMVIDKNIITSSCPSTALNVAFTLLEMLTSLENCYKVKHLMGFNKEGLTNE</sequence>
<dbReference type="PANTHER" id="PTHR48094">
    <property type="entry name" value="PROTEIN/NUCLEIC ACID DEGLYCASE DJ-1-RELATED"/>
    <property type="match status" value="1"/>
</dbReference>
<gene>
    <name evidence="2" type="ORF">SpAn4DRAFT_4312</name>
</gene>
<dbReference type="InterPro" id="IPR002818">
    <property type="entry name" value="DJ-1/PfpI"/>
</dbReference>
<dbReference type="CDD" id="cd03135">
    <property type="entry name" value="GATase1_DJ-1"/>
    <property type="match status" value="1"/>
</dbReference>
<dbReference type="Proteomes" id="UP000049855">
    <property type="component" value="Unassembled WGS sequence"/>
</dbReference>
<dbReference type="Pfam" id="PF01965">
    <property type="entry name" value="DJ-1_PfpI"/>
    <property type="match status" value="1"/>
</dbReference>
<name>A0A0U1L616_9FIRM</name>
<dbReference type="PANTHER" id="PTHR48094:SF5">
    <property type="entry name" value="PROTEIN DJ-1 HOMOLOG"/>
    <property type="match status" value="1"/>
</dbReference>
<dbReference type="InterPro" id="IPR050325">
    <property type="entry name" value="Prot/Nucl_acid_deglycase"/>
</dbReference>
<dbReference type="InterPro" id="IPR029062">
    <property type="entry name" value="Class_I_gatase-like"/>
</dbReference>
<proteinExistence type="predicted"/>
<organism evidence="2 3">
    <name type="scientific">Sporomusa ovata</name>
    <dbReference type="NCBI Taxonomy" id="2378"/>
    <lineage>
        <taxon>Bacteria</taxon>
        <taxon>Bacillati</taxon>
        <taxon>Bacillota</taxon>
        <taxon>Negativicutes</taxon>
        <taxon>Selenomonadales</taxon>
        <taxon>Sporomusaceae</taxon>
        <taxon>Sporomusa</taxon>
    </lineage>
</organism>
<protein>
    <submittedName>
        <fullName evidence="2">ThiJ/pfpI family protein</fullName>
    </submittedName>
</protein>
<dbReference type="EMBL" id="CTRP01000016">
    <property type="protein sequence ID" value="CQR74955.1"/>
    <property type="molecule type" value="Genomic_DNA"/>
</dbReference>
<dbReference type="RefSeq" id="WP_021171170.1">
    <property type="nucleotide sequence ID" value="NZ_CTRP01000016.1"/>
</dbReference>
<accession>A0A0U1L616</accession>
<evidence type="ECO:0000313" key="3">
    <source>
        <dbReference type="Proteomes" id="UP000049855"/>
    </source>
</evidence>
<evidence type="ECO:0000313" key="2">
    <source>
        <dbReference type="EMBL" id="CQR74955.1"/>
    </source>
</evidence>
<feature type="domain" description="DJ-1/PfpI" evidence="1">
    <location>
        <begin position="4"/>
        <end position="178"/>
    </location>
</feature>
<keyword evidence="3" id="KW-1185">Reference proteome</keyword>
<dbReference type="AlphaFoldDB" id="A0A0U1L616"/>
<dbReference type="GO" id="GO:0005737">
    <property type="term" value="C:cytoplasm"/>
    <property type="evidence" value="ECO:0007669"/>
    <property type="project" value="TreeGrafter"/>
</dbReference>
<evidence type="ECO:0000259" key="1">
    <source>
        <dbReference type="Pfam" id="PF01965"/>
    </source>
</evidence>
<dbReference type="SUPFAM" id="SSF52317">
    <property type="entry name" value="Class I glutamine amidotransferase-like"/>
    <property type="match status" value="1"/>
</dbReference>